<evidence type="ECO:0000313" key="3">
    <source>
        <dbReference type="EMBL" id="KIV77593.1"/>
    </source>
</evidence>
<dbReference type="ESTHER" id="9euro-a0a0d1yrn8">
    <property type="family name" value="BD-FAE"/>
</dbReference>
<reference evidence="3 4" key="1">
    <citation type="submission" date="2015-01" db="EMBL/GenBank/DDBJ databases">
        <title>The Genome Sequence of Exophiala sideris CBS121828.</title>
        <authorList>
            <consortium name="The Broad Institute Genomics Platform"/>
            <person name="Cuomo C."/>
            <person name="de Hoog S."/>
            <person name="Gorbushina A."/>
            <person name="Stielow B."/>
            <person name="Teixiera M."/>
            <person name="Abouelleil A."/>
            <person name="Chapman S.B."/>
            <person name="Priest M."/>
            <person name="Young S.K."/>
            <person name="Wortman J."/>
            <person name="Nusbaum C."/>
            <person name="Birren B."/>
        </authorList>
    </citation>
    <scope>NUCLEOTIDE SEQUENCE [LARGE SCALE GENOMIC DNA]</scope>
    <source>
        <strain evidence="3 4">CBS 121828</strain>
    </source>
</reference>
<feature type="domain" description="BD-FAE-like" evidence="2">
    <location>
        <begin position="51"/>
        <end position="165"/>
    </location>
</feature>
<organism evidence="3 4">
    <name type="scientific">Exophiala sideris</name>
    <dbReference type="NCBI Taxonomy" id="1016849"/>
    <lineage>
        <taxon>Eukaryota</taxon>
        <taxon>Fungi</taxon>
        <taxon>Dikarya</taxon>
        <taxon>Ascomycota</taxon>
        <taxon>Pezizomycotina</taxon>
        <taxon>Eurotiomycetes</taxon>
        <taxon>Chaetothyriomycetidae</taxon>
        <taxon>Chaetothyriales</taxon>
        <taxon>Herpotrichiellaceae</taxon>
        <taxon>Exophiala</taxon>
    </lineage>
</organism>
<dbReference type="Pfam" id="PF20434">
    <property type="entry name" value="BD-FAE"/>
    <property type="match status" value="1"/>
</dbReference>
<dbReference type="InterPro" id="IPR049492">
    <property type="entry name" value="BD-FAE-like_dom"/>
</dbReference>
<dbReference type="Gene3D" id="3.40.50.1820">
    <property type="entry name" value="alpha/beta hydrolase"/>
    <property type="match status" value="1"/>
</dbReference>
<dbReference type="EMBL" id="KN846954">
    <property type="protein sequence ID" value="KIV77593.1"/>
    <property type="molecule type" value="Genomic_DNA"/>
</dbReference>
<keyword evidence="1" id="KW-0378">Hydrolase</keyword>
<sequence length="316" mass="34785">MEHLVPFGTAIQDVILPTFKVYAPLLLKQADKIRATHRETFAYGGHPRQKLDVYTPSAGVKSVTNNSSVLIFLYGGGLIRGDKINTNYLDGLVYANLGHYFAENLGFEVVIVDYRLIMHDAKFPSGGEDLKLAVDWVQDHFSKPLDIYIMGNSAGGVHLATYLFTPDFATSRQQISKGTSAGKLKGVIFLSVPFHFEQAQADRSETLRAYFGDDVHARCPLGLLEASKHDRSISELQQVPVMVLNGTLDPEDEILVPRDDFVREWKASKAVASNLTVQLMEGHNHISPVLGVGTAVPTEEAWARQVIDFIVASSGT</sequence>
<dbReference type="STRING" id="1016849.A0A0D1YRN8"/>
<evidence type="ECO:0000313" key="4">
    <source>
        <dbReference type="Proteomes" id="UP000053599"/>
    </source>
</evidence>
<dbReference type="InterPro" id="IPR050300">
    <property type="entry name" value="GDXG_lipolytic_enzyme"/>
</dbReference>
<proteinExistence type="predicted"/>
<dbReference type="SUPFAM" id="SSF53474">
    <property type="entry name" value="alpha/beta-Hydrolases"/>
    <property type="match status" value="1"/>
</dbReference>
<dbReference type="HOGENOM" id="CLU_012494_8_1_1"/>
<dbReference type="AlphaFoldDB" id="A0A0D1YRN8"/>
<name>A0A0D1YRN8_9EURO</name>
<accession>A0A0D1YRN8</accession>
<dbReference type="InterPro" id="IPR029058">
    <property type="entry name" value="AB_hydrolase_fold"/>
</dbReference>
<protein>
    <recommendedName>
        <fullName evidence="2">BD-FAE-like domain-containing protein</fullName>
    </recommendedName>
</protein>
<dbReference type="PANTHER" id="PTHR48081">
    <property type="entry name" value="AB HYDROLASE SUPERFAMILY PROTEIN C4A8.06C"/>
    <property type="match status" value="1"/>
</dbReference>
<dbReference type="GO" id="GO:0016787">
    <property type="term" value="F:hydrolase activity"/>
    <property type="evidence" value="ECO:0007669"/>
    <property type="project" value="UniProtKB-KW"/>
</dbReference>
<evidence type="ECO:0000256" key="1">
    <source>
        <dbReference type="ARBA" id="ARBA00022801"/>
    </source>
</evidence>
<dbReference type="OrthoDB" id="433474at2759"/>
<dbReference type="Proteomes" id="UP000053599">
    <property type="component" value="Unassembled WGS sequence"/>
</dbReference>
<evidence type="ECO:0000259" key="2">
    <source>
        <dbReference type="Pfam" id="PF20434"/>
    </source>
</evidence>
<gene>
    <name evidence="3" type="ORF">PV11_09382</name>
</gene>